<feature type="transmembrane region" description="Helical" evidence="11">
    <location>
        <begin position="349"/>
        <end position="369"/>
    </location>
</feature>
<name>A0A2U2N0G5_9GAMM</name>
<dbReference type="SUPFAM" id="SSF81340">
    <property type="entry name" value="Clc chloride channel"/>
    <property type="match status" value="1"/>
</dbReference>
<reference evidence="13 14" key="1">
    <citation type="submission" date="2018-05" db="EMBL/GenBank/DDBJ databases">
        <title>Spiribacter halobius sp. nov., a moderately halophilic bacterium isolated from marine solar saltern.</title>
        <authorList>
            <person name="Zheng W.-S."/>
            <person name="Lu D.-C."/>
            <person name="Du Z.-J."/>
        </authorList>
    </citation>
    <scope>NUCLEOTIDE SEQUENCE [LARGE SCALE GENOMIC DNA]</scope>
    <source>
        <strain evidence="13 14">E85</strain>
    </source>
</reference>
<evidence type="ECO:0000256" key="9">
    <source>
        <dbReference type="ARBA" id="ARBA00023303"/>
    </source>
</evidence>
<dbReference type="GO" id="GO:0005254">
    <property type="term" value="F:chloride channel activity"/>
    <property type="evidence" value="ECO:0007669"/>
    <property type="project" value="UniProtKB-KW"/>
</dbReference>
<evidence type="ECO:0000259" key="12">
    <source>
        <dbReference type="PROSITE" id="PS51371"/>
    </source>
</evidence>
<dbReference type="CDD" id="cd00400">
    <property type="entry name" value="Voltage_gated_ClC"/>
    <property type="match status" value="1"/>
</dbReference>
<dbReference type="Gene3D" id="1.10.3080.10">
    <property type="entry name" value="Clc chloride channel"/>
    <property type="match status" value="1"/>
</dbReference>
<keyword evidence="7" id="KW-0869">Chloride channel</keyword>
<comment type="subcellular location">
    <subcellularLocation>
        <location evidence="1">Membrane</location>
        <topology evidence="1">Multi-pass membrane protein</topology>
    </subcellularLocation>
</comment>
<keyword evidence="9" id="KW-0407">Ion channel</keyword>
<feature type="transmembrane region" description="Helical" evidence="11">
    <location>
        <begin position="375"/>
        <end position="397"/>
    </location>
</feature>
<dbReference type="PRINTS" id="PR00762">
    <property type="entry name" value="CLCHANNEL"/>
</dbReference>
<dbReference type="Pfam" id="PF00654">
    <property type="entry name" value="Voltage_CLC"/>
    <property type="match status" value="1"/>
</dbReference>
<dbReference type="PANTHER" id="PTHR43427:SF6">
    <property type="entry name" value="CHLORIDE CHANNEL PROTEIN CLC-E"/>
    <property type="match status" value="1"/>
</dbReference>
<feature type="transmembrane region" description="Helical" evidence="11">
    <location>
        <begin position="279"/>
        <end position="297"/>
    </location>
</feature>
<dbReference type="InterPro" id="IPR046342">
    <property type="entry name" value="CBS_dom_sf"/>
</dbReference>
<dbReference type="PANTHER" id="PTHR43427">
    <property type="entry name" value="CHLORIDE CHANNEL PROTEIN CLC-E"/>
    <property type="match status" value="1"/>
</dbReference>
<dbReference type="OrthoDB" id="9767361at2"/>
<dbReference type="EMBL" id="QFFI01000016">
    <property type="protein sequence ID" value="PWG62741.1"/>
    <property type="molecule type" value="Genomic_DNA"/>
</dbReference>
<evidence type="ECO:0000256" key="8">
    <source>
        <dbReference type="ARBA" id="ARBA00023214"/>
    </source>
</evidence>
<evidence type="ECO:0000256" key="1">
    <source>
        <dbReference type="ARBA" id="ARBA00004141"/>
    </source>
</evidence>
<evidence type="ECO:0000256" key="11">
    <source>
        <dbReference type="SAM" id="Phobius"/>
    </source>
</evidence>
<dbReference type="PROSITE" id="PS51371">
    <property type="entry name" value="CBS"/>
    <property type="match status" value="1"/>
</dbReference>
<feature type="transmembrane region" description="Helical" evidence="11">
    <location>
        <begin position="29"/>
        <end position="53"/>
    </location>
</feature>
<evidence type="ECO:0000256" key="6">
    <source>
        <dbReference type="ARBA" id="ARBA00023136"/>
    </source>
</evidence>
<feature type="transmembrane region" description="Helical" evidence="11">
    <location>
        <begin position="204"/>
        <end position="226"/>
    </location>
</feature>
<dbReference type="Proteomes" id="UP000245474">
    <property type="component" value="Unassembled WGS sequence"/>
</dbReference>
<keyword evidence="10" id="KW-0129">CBS domain</keyword>
<dbReference type="RefSeq" id="WP_109678940.1">
    <property type="nucleotide sequence ID" value="NZ_CP086615.1"/>
</dbReference>
<keyword evidence="6 11" id="KW-0472">Membrane</keyword>
<evidence type="ECO:0000256" key="5">
    <source>
        <dbReference type="ARBA" id="ARBA00023065"/>
    </source>
</evidence>
<feature type="transmembrane region" description="Helical" evidence="11">
    <location>
        <begin position="246"/>
        <end position="267"/>
    </location>
</feature>
<evidence type="ECO:0000256" key="7">
    <source>
        <dbReference type="ARBA" id="ARBA00023173"/>
    </source>
</evidence>
<keyword evidence="5" id="KW-0406">Ion transport</keyword>
<protein>
    <recommendedName>
        <fullName evidence="12">CBS domain-containing protein</fullName>
    </recommendedName>
</protein>
<evidence type="ECO:0000256" key="10">
    <source>
        <dbReference type="PROSITE-ProRule" id="PRU00703"/>
    </source>
</evidence>
<evidence type="ECO:0000256" key="4">
    <source>
        <dbReference type="ARBA" id="ARBA00022989"/>
    </source>
</evidence>
<gene>
    <name evidence="13" type="ORF">DEM34_11405</name>
</gene>
<sequence length="585" mass="61781">MPRRTNNPPTSRWQAYLERQRFRLSNSDALLVLSLLGAVTGLLAGLVIIGFRGLVEGMETLLLPGGQPENFEALPPLARLALAVTGAFLIGLYLRFLAGGDQRTGVAYVMERTAYHQGRLPLRNAVTQFVAGGAAIISGQSVGREGPSVHLGAAAGSQLGQLLAMPNNSMRTLVACGTAAAIGASFNTPLAGVAFAMEVVVMEYTIAGFLPVILAAVSATALTQAVYGADPAFTIPALQIRGLIEIPHVIVTGVVLGAVAAAFNRALTWSSHRLVDRSIVLRTTLGGLVVGVVALAVPEVMGVGYDTVAAALRGELGLGLLLAIVVAKLVATASVLGLGVPGGLIGPTLVIGAAAGGALGIVAAALTPAPIAGPAFYALIGMGAMMSASLRAPLAALTAMLELTANPNVILPGMLAIVAATVTTSEVFRTDSIFLAWLREKGLDPRRNPLLQAFSRLGIVRLMDRRLTVLPRRLERSALLEALDEEPRWLLLEETSERPVALVPVADVLSYLEENPREQEIDLLAIPAQRLQPAAVEIRASLREALEVLRRERAEALYVVQTNAPGRRRYYGVLTRRDIEREYFG</sequence>
<keyword evidence="3 11" id="KW-0812">Transmembrane</keyword>
<dbReference type="InterPro" id="IPR014743">
    <property type="entry name" value="Cl-channel_core"/>
</dbReference>
<dbReference type="SUPFAM" id="SSF54631">
    <property type="entry name" value="CBS-domain pair"/>
    <property type="match status" value="1"/>
</dbReference>
<keyword evidence="14" id="KW-1185">Reference proteome</keyword>
<evidence type="ECO:0000256" key="3">
    <source>
        <dbReference type="ARBA" id="ARBA00022692"/>
    </source>
</evidence>
<feature type="transmembrane region" description="Helical" evidence="11">
    <location>
        <begin position="409"/>
        <end position="428"/>
    </location>
</feature>
<proteinExistence type="predicted"/>
<dbReference type="InterPro" id="IPR050368">
    <property type="entry name" value="ClC-type_chloride_channel"/>
</dbReference>
<dbReference type="InterPro" id="IPR000644">
    <property type="entry name" value="CBS_dom"/>
</dbReference>
<keyword evidence="2" id="KW-0813">Transport</keyword>
<feature type="domain" description="CBS" evidence="12">
    <location>
        <begin position="528"/>
        <end position="585"/>
    </location>
</feature>
<comment type="caution">
    <text evidence="13">The sequence shown here is derived from an EMBL/GenBank/DDBJ whole genome shotgun (WGS) entry which is preliminary data.</text>
</comment>
<evidence type="ECO:0000256" key="2">
    <source>
        <dbReference type="ARBA" id="ARBA00022448"/>
    </source>
</evidence>
<keyword evidence="8" id="KW-0868">Chloride</keyword>
<feature type="transmembrane region" description="Helical" evidence="11">
    <location>
        <begin position="317"/>
        <end position="337"/>
    </location>
</feature>
<keyword evidence="4 11" id="KW-1133">Transmembrane helix</keyword>
<dbReference type="GO" id="GO:0034707">
    <property type="term" value="C:chloride channel complex"/>
    <property type="evidence" value="ECO:0007669"/>
    <property type="project" value="UniProtKB-KW"/>
</dbReference>
<evidence type="ECO:0000313" key="13">
    <source>
        <dbReference type="EMBL" id="PWG62741.1"/>
    </source>
</evidence>
<organism evidence="13 14">
    <name type="scientific">Sediminicurvatus halobius</name>
    <dbReference type="NCBI Taxonomy" id="2182432"/>
    <lineage>
        <taxon>Bacteria</taxon>
        <taxon>Pseudomonadati</taxon>
        <taxon>Pseudomonadota</taxon>
        <taxon>Gammaproteobacteria</taxon>
        <taxon>Chromatiales</taxon>
        <taxon>Ectothiorhodospiraceae</taxon>
        <taxon>Sediminicurvatus</taxon>
    </lineage>
</organism>
<accession>A0A2U2N0G5</accession>
<feature type="transmembrane region" description="Helical" evidence="11">
    <location>
        <begin position="73"/>
        <end position="94"/>
    </location>
</feature>
<evidence type="ECO:0000313" key="14">
    <source>
        <dbReference type="Proteomes" id="UP000245474"/>
    </source>
</evidence>
<dbReference type="AlphaFoldDB" id="A0A2U2N0G5"/>
<dbReference type="InterPro" id="IPR001807">
    <property type="entry name" value="ClC"/>
</dbReference>